<comment type="subcellular location">
    <subcellularLocation>
        <location evidence="1">Cell inner membrane</location>
        <topology evidence="1">Multi-pass membrane protein</topology>
    </subcellularLocation>
</comment>
<evidence type="ECO:0000256" key="3">
    <source>
        <dbReference type="ARBA" id="ARBA00023224"/>
    </source>
</evidence>
<dbReference type="PROSITE" id="PS50111">
    <property type="entry name" value="CHEMOTAXIS_TRANSDUC_2"/>
    <property type="match status" value="1"/>
</dbReference>
<dbReference type="Pfam" id="PF00015">
    <property type="entry name" value="MCPsignal"/>
    <property type="match status" value="1"/>
</dbReference>
<dbReference type="InterPro" id="IPR004089">
    <property type="entry name" value="MCPsignal_dom"/>
</dbReference>
<keyword evidence="10" id="KW-1185">Reference proteome</keyword>
<keyword evidence="2" id="KW-1003">Cell membrane</keyword>
<evidence type="ECO:0000256" key="1">
    <source>
        <dbReference type="ARBA" id="ARBA00004429"/>
    </source>
</evidence>
<dbReference type="InterPro" id="IPR004090">
    <property type="entry name" value="Chemotax_Me-accpt_rcpt"/>
</dbReference>
<keyword evidence="2" id="KW-0997">Cell inner membrane</keyword>
<protein>
    <submittedName>
        <fullName evidence="9">Methyl-accepting chemotaxis protein</fullName>
    </submittedName>
</protein>
<feature type="transmembrane region" description="Helical" evidence="6">
    <location>
        <begin position="202"/>
        <end position="221"/>
    </location>
</feature>
<evidence type="ECO:0000256" key="2">
    <source>
        <dbReference type="ARBA" id="ARBA00022519"/>
    </source>
</evidence>
<keyword evidence="6" id="KW-0812">Transmembrane</keyword>
<name>A0ABW8PT52_9GAMM</name>
<evidence type="ECO:0000313" key="10">
    <source>
        <dbReference type="Proteomes" id="UP001621714"/>
    </source>
</evidence>
<evidence type="ECO:0000256" key="6">
    <source>
        <dbReference type="SAM" id="Phobius"/>
    </source>
</evidence>
<dbReference type="PANTHER" id="PTHR32089:SF120">
    <property type="entry name" value="METHYL-ACCEPTING CHEMOTAXIS PROTEIN TLPQ"/>
    <property type="match status" value="1"/>
</dbReference>
<dbReference type="Gene3D" id="1.10.287.950">
    <property type="entry name" value="Methyl-accepting chemotaxis protein"/>
    <property type="match status" value="1"/>
</dbReference>
<organism evidence="9 10">
    <name type="scientific">Marinospirillum alkalitolerans</name>
    <dbReference type="NCBI Taxonomy" id="3123374"/>
    <lineage>
        <taxon>Bacteria</taxon>
        <taxon>Pseudomonadati</taxon>
        <taxon>Pseudomonadota</taxon>
        <taxon>Gammaproteobacteria</taxon>
        <taxon>Oceanospirillales</taxon>
        <taxon>Oceanospirillaceae</taxon>
        <taxon>Marinospirillum</taxon>
    </lineage>
</organism>
<keyword evidence="6" id="KW-0472">Membrane</keyword>
<dbReference type="PRINTS" id="PR00260">
    <property type="entry name" value="CHEMTRNSDUCR"/>
</dbReference>
<feature type="domain" description="T-SNARE coiled-coil homology" evidence="8">
    <location>
        <begin position="478"/>
        <end position="532"/>
    </location>
</feature>
<reference evidence="9 10" key="1">
    <citation type="submission" date="2024-02" db="EMBL/GenBank/DDBJ databases">
        <title>Marinospirillum sp. MEB 164 isolated from Lonar lake sediment.</title>
        <authorList>
            <person name="Joshi A."/>
            <person name="Thite S."/>
        </authorList>
    </citation>
    <scope>NUCLEOTIDE SEQUENCE [LARGE SCALE GENOMIC DNA]</scope>
    <source>
        <strain evidence="9 10">MEB164</strain>
    </source>
</reference>
<gene>
    <name evidence="9" type="ORF">V6U78_00250</name>
</gene>
<evidence type="ECO:0000259" key="8">
    <source>
        <dbReference type="PROSITE" id="PS50192"/>
    </source>
</evidence>
<evidence type="ECO:0000259" key="7">
    <source>
        <dbReference type="PROSITE" id="PS50111"/>
    </source>
</evidence>
<evidence type="ECO:0000256" key="5">
    <source>
        <dbReference type="PROSITE-ProRule" id="PRU00284"/>
    </source>
</evidence>
<comment type="similarity">
    <text evidence="4">Belongs to the methyl-accepting chemotaxis (MCP) protein family.</text>
</comment>
<feature type="domain" description="Methyl-accepting transducer" evidence="7">
    <location>
        <begin position="283"/>
        <end position="519"/>
    </location>
</feature>
<dbReference type="Proteomes" id="UP001621714">
    <property type="component" value="Unassembled WGS sequence"/>
</dbReference>
<accession>A0ABW8PT52</accession>
<keyword evidence="3 5" id="KW-0807">Transducer</keyword>
<dbReference type="SUPFAM" id="SSF58104">
    <property type="entry name" value="Methyl-accepting chemotaxis protein (MCP) signaling domain"/>
    <property type="match status" value="1"/>
</dbReference>
<dbReference type="PROSITE" id="PS50192">
    <property type="entry name" value="T_SNARE"/>
    <property type="match status" value="1"/>
</dbReference>
<comment type="caution">
    <text evidence="9">The sequence shown here is derived from an EMBL/GenBank/DDBJ whole genome shotgun (WGS) entry which is preliminary data.</text>
</comment>
<dbReference type="PANTHER" id="PTHR32089">
    <property type="entry name" value="METHYL-ACCEPTING CHEMOTAXIS PROTEIN MCPB"/>
    <property type="match status" value="1"/>
</dbReference>
<dbReference type="InterPro" id="IPR000727">
    <property type="entry name" value="T_SNARE_dom"/>
</dbReference>
<dbReference type="RefSeq" id="WP_405335827.1">
    <property type="nucleotide sequence ID" value="NZ_JBANFI010000001.1"/>
</dbReference>
<keyword evidence="6" id="KW-1133">Transmembrane helix</keyword>
<evidence type="ECO:0000256" key="4">
    <source>
        <dbReference type="ARBA" id="ARBA00029447"/>
    </source>
</evidence>
<proteinExistence type="inferred from homology"/>
<dbReference type="CDD" id="cd11386">
    <property type="entry name" value="MCP_signal"/>
    <property type="match status" value="1"/>
</dbReference>
<evidence type="ECO:0000313" key="9">
    <source>
        <dbReference type="EMBL" id="MFK7159465.1"/>
    </source>
</evidence>
<sequence>MKLKQLLSISFGLLILIILINGMTSMFSSTRLQKEVAEFNITYLPAVTALDHINFERMAIRAQTWRVASLSEPGEQTRQIISNVQQQRQASYQAIQQQRDRLAQLEGLEALSQTQRQFDQAYTRWREHYVELDRLVERLRVASAAEQFTQLQRSYLDYIQAMIPDSERMGQLLNQLVREARELAETEAAGADFIAQASVTSATVLLLIGLLVGIGSALYIIRRVMNELGGEPSEVKAVVERVASGDFTSNQQLKQTLPKHSLLYSFLEMVTELRQMMQRVTEASVQVAAAAEQLSASSSQTNSAILQQRDEAAQVATAMNQMSATVAEVAHYTASASSASETADAKAESGLSAVQDVVSSINHLAEEISQSAQSTEQLLEHSEQISSVLEVIQNIAEQTNLLALNAAIEAARAGEHGRGFAVVADEVRSLATRTQSSIEDIHSSIAKVQDSSRIAAEQLAQGHAQSQDTVKKAQVAGDALEAINQAVEAIRDMSTQIAASAEEQSSVAEEINRSVHNISHSIEETATAAEQVARASEELARLSTLLEDEVKHFRLQK</sequence>
<dbReference type="EMBL" id="JBANFI010000001">
    <property type="protein sequence ID" value="MFK7159465.1"/>
    <property type="molecule type" value="Genomic_DNA"/>
</dbReference>
<dbReference type="SMART" id="SM00283">
    <property type="entry name" value="MA"/>
    <property type="match status" value="1"/>
</dbReference>